<organism evidence="2 3">
    <name type="scientific">Psychrobacillus insolitus</name>
    <dbReference type="NCBI Taxonomy" id="1461"/>
    <lineage>
        <taxon>Bacteria</taxon>
        <taxon>Bacillati</taxon>
        <taxon>Bacillota</taxon>
        <taxon>Bacilli</taxon>
        <taxon>Bacillales</taxon>
        <taxon>Bacillaceae</taxon>
        <taxon>Psychrobacillus</taxon>
    </lineage>
</organism>
<feature type="domain" description="HTH cro/C1-type" evidence="1">
    <location>
        <begin position="7"/>
        <end position="62"/>
    </location>
</feature>
<dbReference type="InterPro" id="IPR001387">
    <property type="entry name" value="Cro/C1-type_HTH"/>
</dbReference>
<dbReference type="PROSITE" id="PS50943">
    <property type="entry name" value="HTH_CROC1"/>
    <property type="match status" value="1"/>
</dbReference>
<evidence type="ECO:0000313" key="2">
    <source>
        <dbReference type="EMBL" id="PZX05909.1"/>
    </source>
</evidence>
<proteinExistence type="predicted"/>
<gene>
    <name evidence="2" type="ORF">C7437_102376</name>
</gene>
<reference evidence="2 3" key="1">
    <citation type="submission" date="2018-06" db="EMBL/GenBank/DDBJ databases">
        <title>Genomic Encyclopedia of Type Strains, Phase IV (KMG-IV): sequencing the most valuable type-strain genomes for metagenomic binning, comparative biology and taxonomic classification.</title>
        <authorList>
            <person name="Goeker M."/>
        </authorList>
    </citation>
    <scope>NUCLEOTIDE SEQUENCE [LARGE SCALE GENOMIC DNA]</scope>
    <source>
        <strain evidence="2 3">DSM 5</strain>
    </source>
</reference>
<dbReference type="Gene3D" id="1.10.260.40">
    <property type="entry name" value="lambda repressor-like DNA-binding domains"/>
    <property type="match status" value="1"/>
</dbReference>
<dbReference type="RefSeq" id="WP_170122348.1">
    <property type="nucleotide sequence ID" value="NZ_QKZI01000002.1"/>
</dbReference>
<dbReference type="SUPFAM" id="SSF47413">
    <property type="entry name" value="lambda repressor-like DNA-binding domains"/>
    <property type="match status" value="1"/>
</dbReference>
<sequence>MPFHSHLREYREQQLNISQKEVASRLNIDHSSLSKYERGERAIPIDLLPDFKRVLNISDKDFLNMVLNKPYKSENPGLQAEEVQKQYMYGFYDELLINRGKYSSDFREIVIFLSKLNDQDLKNIKNCLKT</sequence>
<protein>
    <submittedName>
        <fullName evidence="2">Helix-turn-helix protein</fullName>
    </submittedName>
</protein>
<keyword evidence="3" id="KW-1185">Reference proteome</keyword>
<dbReference type="InterPro" id="IPR010982">
    <property type="entry name" value="Lambda_DNA-bd_dom_sf"/>
</dbReference>
<evidence type="ECO:0000259" key="1">
    <source>
        <dbReference type="PROSITE" id="PS50943"/>
    </source>
</evidence>
<dbReference type="Proteomes" id="UP000248646">
    <property type="component" value="Unassembled WGS sequence"/>
</dbReference>
<accession>A0A2W7MJ70</accession>
<dbReference type="SMART" id="SM00530">
    <property type="entry name" value="HTH_XRE"/>
    <property type="match status" value="1"/>
</dbReference>
<dbReference type="EMBL" id="QKZI01000002">
    <property type="protein sequence ID" value="PZX05909.1"/>
    <property type="molecule type" value="Genomic_DNA"/>
</dbReference>
<dbReference type="CDD" id="cd00093">
    <property type="entry name" value="HTH_XRE"/>
    <property type="match status" value="1"/>
</dbReference>
<name>A0A2W7MJ70_9BACI</name>
<evidence type="ECO:0000313" key="3">
    <source>
        <dbReference type="Proteomes" id="UP000248646"/>
    </source>
</evidence>
<dbReference type="Pfam" id="PF01381">
    <property type="entry name" value="HTH_3"/>
    <property type="match status" value="1"/>
</dbReference>
<dbReference type="GO" id="GO:0003677">
    <property type="term" value="F:DNA binding"/>
    <property type="evidence" value="ECO:0007669"/>
    <property type="project" value="InterPro"/>
</dbReference>
<dbReference type="AlphaFoldDB" id="A0A2W7MJ70"/>
<comment type="caution">
    <text evidence="2">The sequence shown here is derived from an EMBL/GenBank/DDBJ whole genome shotgun (WGS) entry which is preliminary data.</text>
</comment>